<feature type="domain" description="SHSP" evidence="5">
    <location>
        <begin position="182"/>
        <end position="303"/>
    </location>
</feature>
<dbReference type="Gene3D" id="2.60.40.790">
    <property type="match status" value="1"/>
</dbReference>
<keyword evidence="7" id="KW-1185">Reference proteome</keyword>
<evidence type="ECO:0000256" key="2">
    <source>
        <dbReference type="PROSITE-ProRule" id="PRU00285"/>
    </source>
</evidence>
<dbReference type="PROSITE" id="PS01031">
    <property type="entry name" value="SHSP"/>
    <property type="match status" value="1"/>
</dbReference>
<accession>A0AAV9XEB8</accession>
<comment type="caution">
    <text evidence="6">The sequence shown here is derived from an EMBL/GenBank/DDBJ whole genome shotgun (WGS) entry which is preliminary data.</text>
</comment>
<comment type="similarity">
    <text evidence="2 3">Belongs to the small heat shock protein (HSP20) family.</text>
</comment>
<dbReference type="AlphaFoldDB" id="A0AAV9XEB8"/>
<protein>
    <recommendedName>
        <fullName evidence="5">SHSP domain-containing protein</fullName>
    </recommendedName>
</protein>
<dbReference type="EMBL" id="JAVHJO010000005">
    <property type="protein sequence ID" value="KAK6540011.1"/>
    <property type="molecule type" value="Genomic_DNA"/>
</dbReference>
<evidence type="ECO:0000256" key="3">
    <source>
        <dbReference type="RuleBase" id="RU003616"/>
    </source>
</evidence>
<evidence type="ECO:0000259" key="5">
    <source>
        <dbReference type="PROSITE" id="PS01031"/>
    </source>
</evidence>
<reference evidence="6 7" key="1">
    <citation type="submission" date="2019-10" db="EMBL/GenBank/DDBJ databases">
        <authorList>
            <person name="Palmer J.M."/>
        </authorList>
    </citation>
    <scope>NUCLEOTIDE SEQUENCE [LARGE SCALE GENOMIC DNA]</scope>
    <source>
        <strain evidence="6 7">TWF694</strain>
    </source>
</reference>
<evidence type="ECO:0000256" key="4">
    <source>
        <dbReference type="SAM" id="MobiDB-lite"/>
    </source>
</evidence>
<gene>
    <name evidence="6" type="ORF">TWF694_008844</name>
</gene>
<organism evidence="6 7">
    <name type="scientific">Orbilia ellipsospora</name>
    <dbReference type="NCBI Taxonomy" id="2528407"/>
    <lineage>
        <taxon>Eukaryota</taxon>
        <taxon>Fungi</taxon>
        <taxon>Dikarya</taxon>
        <taxon>Ascomycota</taxon>
        <taxon>Pezizomycotina</taxon>
        <taxon>Orbiliomycetes</taxon>
        <taxon>Orbiliales</taxon>
        <taxon>Orbiliaceae</taxon>
        <taxon>Orbilia</taxon>
    </lineage>
</organism>
<evidence type="ECO:0000313" key="6">
    <source>
        <dbReference type="EMBL" id="KAK6540011.1"/>
    </source>
</evidence>
<proteinExistence type="inferred from homology"/>
<dbReference type="InterPro" id="IPR008978">
    <property type="entry name" value="HSP20-like_chaperone"/>
</dbReference>
<keyword evidence="1" id="KW-0346">Stress response</keyword>
<sequence length="303" mass="33101">MTKNYPESTSEKMAPSNPQSPQDQVMEFISNLGEHMEEAFSNADTHTEKGDHSEKEAEGQTNPPDYSQSGEKPGETSAHAHRGSGDRGERGQWGPWSGNWRENGQHPWAAMANMFNESFGGAGPGAGPQGPFPHPGMFFRSGGRGGCGRGGFGGRGGYQGPWGWGSRRGRWGHHGGHCHRGGNDQEFTPRMDLFDTPDSFVVHIALPGALKEDIGINYDFDNSELQVSGVVHRPGDEEFQKHLVEGERRVGAFDRKIKLESNGKTVPVDADAITAKLENGLLEVTVPKMRKGDEPEKKKINIE</sequence>
<name>A0AAV9XEB8_9PEZI</name>
<feature type="region of interest" description="Disordered" evidence="4">
    <location>
        <begin position="1"/>
        <end position="104"/>
    </location>
</feature>
<dbReference type="CDD" id="cd06464">
    <property type="entry name" value="ACD_sHsps-like"/>
    <property type="match status" value="1"/>
</dbReference>
<dbReference type="Proteomes" id="UP001365542">
    <property type="component" value="Unassembled WGS sequence"/>
</dbReference>
<evidence type="ECO:0000256" key="1">
    <source>
        <dbReference type="ARBA" id="ARBA00023016"/>
    </source>
</evidence>
<dbReference type="SUPFAM" id="SSF49764">
    <property type="entry name" value="HSP20-like chaperones"/>
    <property type="match status" value="1"/>
</dbReference>
<feature type="compositionally biased region" description="Basic and acidic residues" evidence="4">
    <location>
        <begin position="45"/>
        <end position="58"/>
    </location>
</feature>
<dbReference type="PANTHER" id="PTHR11527">
    <property type="entry name" value="HEAT-SHOCK PROTEIN 20 FAMILY MEMBER"/>
    <property type="match status" value="1"/>
</dbReference>
<evidence type="ECO:0000313" key="7">
    <source>
        <dbReference type="Proteomes" id="UP001365542"/>
    </source>
</evidence>
<dbReference type="InterPro" id="IPR002068">
    <property type="entry name" value="A-crystallin/Hsp20_dom"/>
</dbReference>
<dbReference type="InterPro" id="IPR031107">
    <property type="entry name" value="Small_HSP"/>
</dbReference>
<feature type="compositionally biased region" description="Polar residues" evidence="4">
    <location>
        <begin position="59"/>
        <end position="70"/>
    </location>
</feature>
<dbReference type="Pfam" id="PF00011">
    <property type="entry name" value="HSP20"/>
    <property type="match status" value="1"/>
</dbReference>